<evidence type="ECO:0000313" key="2">
    <source>
        <dbReference type="Proteomes" id="UP000325211"/>
    </source>
</evidence>
<protein>
    <submittedName>
        <fullName evidence="1">Uncharacterized protein</fullName>
    </submittedName>
</protein>
<gene>
    <name evidence="1" type="ORF">DEJ50_23395</name>
</gene>
<dbReference type="AlphaFoldDB" id="A0A5P2D5K8"/>
<dbReference type="PROSITE" id="PS00430">
    <property type="entry name" value="TONB_DEPENDENT_REC_1"/>
    <property type="match status" value="1"/>
</dbReference>
<dbReference type="OrthoDB" id="3203793at2"/>
<organism evidence="1 2">
    <name type="scientific">Streptomyces venezuelae</name>
    <dbReference type="NCBI Taxonomy" id="54571"/>
    <lineage>
        <taxon>Bacteria</taxon>
        <taxon>Bacillati</taxon>
        <taxon>Actinomycetota</taxon>
        <taxon>Actinomycetes</taxon>
        <taxon>Kitasatosporales</taxon>
        <taxon>Streptomycetaceae</taxon>
        <taxon>Streptomyces</taxon>
    </lineage>
</organism>
<dbReference type="Proteomes" id="UP000325211">
    <property type="component" value="Chromosome"/>
</dbReference>
<name>A0A5P2D5K8_STRVZ</name>
<proteinExistence type="predicted"/>
<dbReference type="EMBL" id="CP029190">
    <property type="protein sequence ID" value="QES50326.1"/>
    <property type="molecule type" value="Genomic_DNA"/>
</dbReference>
<accession>A0A5P2D5K8</accession>
<evidence type="ECO:0000313" key="1">
    <source>
        <dbReference type="EMBL" id="QES50326.1"/>
    </source>
</evidence>
<dbReference type="InterPro" id="IPR010916">
    <property type="entry name" value="TonB_box_CS"/>
</dbReference>
<sequence>MTDSATLADLDPGLLGDMLRVAGASGYARWEDQIRRTGGCSDPIHITGWTVANDWDAEPDTVLVLASWQYAGHGHSPGESVLAATIARDIQLNRRTASGALHDQLVLEGAAS</sequence>
<reference evidence="1 2" key="1">
    <citation type="submission" date="2018-05" db="EMBL/GenBank/DDBJ databases">
        <title>Streptomyces venezuelae.</title>
        <authorList>
            <person name="Kim W."/>
            <person name="Lee N."/>
            <person name="Cho B.-K."/>
        </authorList>
    </citation>
    <scope>NUCLEOTIDE SEQUENCE [LARGE SCALE GENOMIC DNA]</scope>
    <source>
        <strain evidence="1 2">ATCC 21782</strain>
    </source>
</reference>